<dbReference type="EC" id="3.5.2.7" evidence="1 7"/>
<organism evidence="9 10">
    <name type="scientific">Hymenobacter metallilatus</name>
    <dbReference type="NCBI Taxonomy" id="2493666"/>
    <lineage>
        <taxon>Bacteria</taxon>
        <taxon>Pseudomonadati</taxon>
        <taxon>Bacteroidota</taxon>
        <taxon>Cytophagia</taxon>
        <taxon>Cytophagales</taxon>
        <taxon>Hymenobacteraceae</taxon>
        <taxon>Hymenobacter</taxon>
    </lineage>
</organism>
<feature type="binding site" evidence="7">
    <location>
        <position position="253"/>
    </location>
    <ligand>
        <name>Zn(2+)</name>
        <dbReference type="ChEBI" id="CHEBI:29105"/>
    </ligand>
</feature>
<dbReference type="GO" id="GO:0019556">
    <property type="term" value="P:L-histidine catabolic process to glutamate and formamide"/>
    <property type="evidence" value="ECO:0007669"/>
    <property type="project" value="UniProtKB-UniRule"/>
</dbReference>
<dbReference type="UniPathway" id="UPA00379">
    <property type="reaction ID" value="UER00551"/>
</dbReference>
<evidence type="ECO:0000313" key="9">
    <source>
        <dbReference type="EMBL" id="RSK34026.1"/>
    </source>
</evidence>
<dbReference type="InterPro" id="IPR005920">
    <property type="entry name" value="HutI"/>
</dbReference>
<dbReference type="Gene3D" id="3.20.20.140">
    <property type="entry name" value="Metal-dependent hydrolases"/>
    <property type="match status" value="1"/>
</dbReference>
<dbReference type="Pfam" id="PF01979">
    <property type="entry name" value="Amidohydro_1"/>
    <property type="match status" value="1"/>
</dbReference>
<feature type="binding site" evidence="7">
    <location>
        <position position="336"/>
    </location>
    <ligand>
        <name>4-imidazolone-5-propanoate</name>
        <dbReference type="ChEBI" id="CHEBI:77893"/>
    </ligand>
</feature>
<feature type="binding site" evidence="7">
    <location>
        <position position="256"/>
    </location>
    <ligand>
        <name>4-imidazolone-5-propanoate</name>
        <dbReference type="ChEBI" id="CHEBI:77893"/>
    </ligand>
</feature>
<keyword evidence="2 7" id="KW-0479">Metal-binding</keyword>
<comment type="subcellular location">
    <subcellularLocation>
        <location evidence="7">Cytoplasm</location>
    </subcellularLocation>
</comment>
<feature type="binding site" evidence="7">
    <location>
        <position position="333"/>
    </location>
    <ligand>
        <name>N-formimidoyl-L-glutamate</name>
        <dbReference type="ChEBI" id="CHEBI:58928"/>
    </ligand>
</feature>
<evidence type="ECO:0000259" key="8">
    <source>
        <dbReference type="Pfam" id="PF01979"/>
    </source>
</evidence>
<evidence type="ECO:0000256" key="3">
    <source>
        <dbReference type="ARBA" id="ARBA00022801"/>
    </source>
</evidence>
<keyword evidence="4 7" id="KW-0369">Histidine metabolism</keyword>
<dbReference type="GO" id="GO:0005506">
    <property type="term" value="F:iron ion binding"/>
    <property type="evidence" value="ECO:0007669"/>
    <property type="project" value="UniProtKB-UniRule"/>
</dbReference>
<comment type="pathway">
    <text evidence="7">Amino-acid degradation; L-histidine degradation into L-glutamate; N-formimidoyl-L-glutamate from L-histidine: step 3/3.</text>
</comment>
<keyword evidence="10" id="KW-1185">Reference proteome</keyword>
<accession>A0A3R9M1Q4</accession>
<feature type="binding site" evidence="7">
    <location>
        <position position="156"/>
    </location>
    <ligand>
        <name>4-imidazolone-5-propanoate</name>
        <dbReference type="ChEBI" id="CHEBI:77893"/>
    </ligand>
</feature>
<dbReference type="RefSeq" id="WP_125429256.1">
    <property type="nucleotide sequence ID" value="NZ_RWIS01000005.1"/>
</dbReference>
<name>A0A3R9M1Q4_9BACT</name>
<dbReference type="OrthoDB" id="9776455at2"/>
<keyword evidence="6 7" id="KW-0408">Iron</keyword>
<dbReference type="HAMAP" id="MF_00372">
    <property type="entry name" value="HutI"/>
    <property type="match status" value="1"/>
</dbReference>
<evidence type="ECO:0000256" key="1">
    <source>
        <dbReference type="ARBA" id="ARBA00012864"/>
    </source>
</evidence>
<dbReference type="AlphaFoldDB" id="A0A3R9M1Q4"/>
<evidence type="ECO:0000256" key="6">
    <source>
        <dbReference type="ARBA" id="ARBA00023004"/>
    </source>
</evidence>
<feature type="binding site" evidence="7">
    <location>
        <position position="86"/>
    </location>
    <ligand>
        <name>Fe(3+)</name>
        <dbReference type="ChEBI" id="CHEBI:29034"/>
    </ligand>
</feature>
<feature type="binding site" evidence="7">
    <location>
        <position position="335"/>
    </location>
    <ligand>
        <name>N-formimidoyl-L-glutamate</name>
        <dbReference type="ChEBI" id="CHEBI:58928"/>
    </ligand>
</feature>
<feature type="binding site" evidence="7">
    <location>
        <position position="93"/>
    </location>
    <ligand>
        <name>4-imidazolone-5-propanoate</name>
        <dbReference type="ChEBI" id="CHEBI:77893"/>
    </ligand>
</feature>
<feature type="binding site" evidence="7">
    <location>
        <position position="86"/>
    </location>
    <ligand>
        <name>Zn(2+)</name>
        <dbReference type="ChEBI" id="CHEBI:29105"/>
    </ligand>
</feature>
<dbReference type="Gene3D" id="2.30.40.10">
    <property type="entry name" value="Urease, subunit C, domain 1"/>
    <property type="match status" value="1"/>
</dbReference>
<comment type="catalytic activity">
    <reaction evidence="7">
        <text>4-imidazolone-5-propanoate + H2O = N-formimidoyl-L-glutamate</text>
        <dbReference type="Rhea" id="RHEA:23660"/>
        <dbReference type="ChEBI" id="CHEBI:15377"/>
        <dbReference type="ChEBI" id="CHEBI:58928"/>
        <dbReference type="ChEBI" id="CHEBI:77893"/>
        <dbReference type="EC" id="3.5.2.7"/>
    </reaction>
</comment>
<comment type="cofactor">
    <cofactor evidence="7">
        <name>Zn(2+)</name>
        <dbReference type="ChEBI" id="CHEBI:29105"/>
    </cofactor>
    <cofactor evidence="7">
        <name>Fe(3+)</name>
        <dbReference type="ChEBI" id="CHEBI:29034"/>
    </cofactor>
    <text evidence="7">Binds 1 zinc or iron ion per subunit.</text>
</comment>
<dbReference type="InterPro" id="IPR006680">
    <property type="entry name" value="Amidohydro-rel"/>
</dbReference>
<gene>
    <name evidence="7" type="primary">hutI</name>
    <name evidence="9" type="ORF">EI290_10005</name>
</gene>
<dbReference type="PANTHER" id="PTHR42752:SF1">
    <property type="entry name" value="IMIDAZOLONEPROPIONASE-RELATED"/>
    <property type="match status" value="1"/>
</dbReference>
<feature type="binding site" evidence="7">
    <location>
        <position position="331"/>
    </location>
    <ligand>
        <name>Fe(3+)</name>
        <dbReference type="ChEBI" id="CHEBI:29034"/>
    </ligand>
</feature>
<evidence type="ECO:0000256" key="7">
    <source>
        <dbReference type="HAMAP-Rule" id="MF_00372"/>
    </source>
</evidence>
<comment type="function">
    <text evidence="7">Catalyzes the hydrolytic cleavage of the carbon-nitrogen bond in imidazolone-5-propanoate to yield N-formimidoyl-L-glutamate. It is the third step in the universal histidine degradation pathway.</text>
</comment>
<dbReference type="InterPro" id="IPR011059">
    <property type="entry name" value="Metal-dep_hydrolase_composite"/>
</dbReference>
<comment type="caution">
    <text evidence="9">The sequence shown here is derived from an EMBL/GenBank/DDBJ whole genome shotgun (WGS) entry which is preliminary data.</text>
</comment>
<proteinExistence type="inferred from homology"/>
<dbReference type="Proteomes" id="UP000280066">
    <property type="component" value="Unassembled WGS sequence"/>
</dbReference>
<keyword evidence="5 7" id="KW-0862">Zinc</keyword>
<dbReference type="GO" id="GO:0008270">
    <property type="term" value="F:zinc ion binding"/>
    <property type="evidence" value="ECO:0007669"/>
    <property type="project" value="UniProtKB-UniRule"/>
</dbReference>
<dbReference type="SUPFAM" id="SSF51338">
    <property type="entry name" value="Composite domain of metallo-dependent hydrolases"/>
    <property type="match status" value="1"/>
</dbReference>
<feature type="binding site" evidence="7">
    <location>
        <position position="84"/>
    </location>
    <ligand>
        <name>Zn(2+)</name>
        <dbReference type="ChEBI" id="CHEBI:29105"/>
    </ligand>
</feature>
<feature type="binding site" evidence="7">
    <location>
        <position position="156"/>
    </location>
    <ligand>
        <name>N-formimidoyl-L-glutamate</name>
        <dbReference type="ChEBI" id="CHEBI:58928"/>
    </ligand>
</feature>
<sequence>MAYTLLLRNCAQLLTLAGAPAHRPLAGENQGNWRLLPDAYVACVEDRIVALGPMSELDETLVTPATTVLDAAGRVVMPGLVECHTHLVFGGNRAQEFQRKLQGETYLDILASGGGILSTVRATRAASSEQLLDQALHHLLGFRQYGVTTLEAKSGYGLDAETELRLLEVAQEAGRRQPVRVVPTFLGAHVPGPEYRGRPTEYLQMLVQEVLPNLHPQDVPFVDIFCEEGAFSVSETRRYLEQAQALGFRLKIHAEQLHDLGGCEMAAELGAVSIDHADYLTPAGAARVARVSGGNTVAVLLPLVPLFLRQERYAPGRAFIDAGLPVALSTDFNPGSCPSKNLWLALSVACLKMGLTPAEAVAAVTLNAAWAIGQQQQCGSLEPGKRADILLLHVPSLEEIPYWLGENPVQQVIIGGQLQPA</sequence>
<feature type="binding site" evidence="7">
    <location>
        <position position="253"/>
    </location>
    <ligand>
        <name>Fe(3+)</name>
        <dbReference type="ChEBI" id="CHEBI:29034"/>
    </ligand>
</feature>
<dbReference type="EMBL" id="RWIS01000005">
    <property type="protein sequence ID" value="RSK34026.1"/>
    <property type="molecule type" value="Genomic_DNA"/>
</dbReference>
<evidence type="ECO:0000256" key="5">
    <source>
        <dbReference type="ARBA" id="ARBA00022833"/>
    </source>
</evidence>
<feature type="binding site" evidence="7">
    <location>
        <position position="189"/>
    </location>
    <ligand>
        <name>4-imidazolone-5-propanoate</name>
        <dbReference type="ChEBI" id="CHEBI:77893"/>
    </ligand>
</feature>
<dbReference type="SUPFAM" id="SSF51556">
    <property type="entry name" value="Metallo-dependent hydrolases"/>
    <property type="match status" value="1"/>
</dbReference>
<evidence type="ECO:0000313" key="10">
    <source>
        <dbReference type="Proteomes" id="UP000280066"/>
    </source>
</evidence>
<dbReference type="NCBIfam" id="TIGR01224">
    <property type="entry name" value="hutI"/>
    <property type="match status" value="1"/>
</dbReference>
<dbReference type="GO" id="GO:0019557">
    <property type="term" value="P:L-histidine catabolic process to glutamate and formate"/>
    <property type="evidence" value="ECO:0007669"/>
    <property type="project" value="UniProtKB-UniPathway"/>
</dbReference>
<feature type="binding site" evidence="7">
    <location>
        <position position="331"/>
    </location>
    <ligand>
        <name>Zn(2+)</name>
        <dbReference type="ChEBI" id="CHEBI:29105"/>
    </ligand>
</feature>
<evidence type="ECO:0000256" key="4">
    <source>
        <dbReference type="ARBA" id="ARBA00022808"/>
    </source>
</evidence>
<dbReference type="CDD" id="cd01296">
    <property type="entry name" value="Imidazolone-5PH"/>
    <property type="match status" value="1"/>
</dbReference>
<evidence type="ECO:0000256" key="2">
    <source>
        <dbReference type="ARBA" id="ARBA00022723"/>
    </source>
</evidence>
<keyword evidence="3 7" id="KW-0378">Hydrolase</keyword>
<keyword evidence="7" id="KW-0963">Cytoplasm</keyword>
<comment type="similarity">
    <text evidence="7">Belongs to the metallo-dependent hydrolases superfamily. HutI family.</text>
</comment>
<feature type="domain" description="Amidohydrolase-related" evidence="8">
    <location>
        <begin position="75"/>
        <end position="417"/>
    </location>
</feature>
<dbReference type="FunFam" id="3.20.20.140:FF:000007">
    <property type="entry name" value="Imidazolonepropionase"/>
    <property type="match status" value="1"/>
</dbReference>
<dbReference type="PANTHER" id="PTHR42752">
    <property type="entry name" value="IMIDAZOLONEPROPIONASE"/>
    <property type="match status" value="1"/>
</dbReference>
<dbReference type="GO" id="GO:0005737">
    <property type="term" value="C:cytoplasm"/>
    <property type="evidence" value="ECO:0007669"/>
    <property type="project" value="UniProtKB-SubCell"/>
</dbReference>
<feature type="binding site" evidence="7">
    <location>
        <position position="84"/>
    </location>
    <ligand>
        <name>Fe(3+)</name>
        <dbReference type="ChEBI" id="CHEBI:29034"/>
    </ligand>
</feature>
<dbReference type="InterPro" id="IPR032466">
    <property type="entry name" value="Metal_Hydrolase"/>
</dbReference>
<reference evidence="9 10" key="1">
    <citation type="submission" date="2018-12" db="EMBL/GenBank/DDBJ databases">
        <authorList>
            <person name="Feng G."/>
            <person name="Zhu H."/>
        </authorList>
    </citation>
    <scope>NUCLEOTIDE SEQUENCE [LARGE SCALE GENOMIC DNA]</scope>
    <source>
        <strain evidence="9 10">9PBR-2</strain>
    </source>
</reference>
<protein>
    <recommendedName>
        <fullName evidence="1 7">Imidazolonepropionase</fullName>
        <ecNumber evidence="1 7">3.5.2.7</ecNumber>
    </recommendedName>
    <alternativeName>
        <fullName evidence="7">Imidazolone-5-propionate hydrolase</fullName>
    </alternativeName>
</protein>
<dbReference type="GO" id="GO:0050480">
    <property type="term" value="F:imidazolonepropionase activity"/>
    <property type="evidence" value="ECO:0007669"/>
    <property type="project" value="UniProtKB-UniRule"/>
</dbReference>